<evidence type="ECO:0000256" key="6">
    <source>
        <dbReference type="SAM" id="Coils"/>
    </source>
</evidence>
<feature type="transmembrane region" description="Helical" evidence="7">
    <location>
        <begin position="7"/>
        <end position="25"/>
    </location>
</feature>
<reference evidence="10" key="1">
    <citation type="journal article" date="2019" name="Int. J. Syst. Evol. Microbiol.">
        <title>The Global Catalogue of Microorganisms (GCM) 10K type strain sequencing project: providing services to taxonomists for standard genome sequencing and annotation.</title>
        <authorList>
            <consortium name="The Broad Institute Genomics Platform"/>
            <consortium name="The Broad Institute Genome Sequencing Center for Infectious Disease"/>
            <person name="Wu L."/>
            <person name="Ma J."/>
        </authorList>
    </citation>
    <scope>NUCLEOTIDE SEQUENCE [LARGE SCALE GENOMIC DNA]</scope>
    <source>
        <strain evidence="10">CGMCC 1.12471</strain>
    </source>
</reference>
<dbReference type="RefSeq" id="WP_377933265.1">
    <property type="nucleotide sequence ID" value="NZ_JBHUEA010000008.1"/>
</dbReference>
<evidence type="ECO:0000256" key="2">
    <source>
        <dbReference type="ARBA" id="ARBA00022475"/>
    </source>
</evidence>
<keyword evidence="3 7" id="KW-0812">Transmembrane</keyword>
<proteinExistence type="predicted"/>
<keyword evidence="2" id="KW-1003">Cell membrane</keyword>
<dbReference type="EMBL" id="JBHUEA010000008">
    <property type="protein sequence ID" value="MFD1721222.1"/>
    <property type="molecule type" value="Genomic_DNA"/>
</dbReference>
<feature type="coiled-coil region" evidence="6">
    <location>
        <begin position="83"/>
        <end position="110"/>
    </location>
</feature>
<dbReference type="InterPro" id="IPR027379">
    <property type="entry name" value="CLS_N"/>
</dbReference>
<evidence type="ECO:0000313" key="9">
    <source>
        <dbReference type="EMBL" id="MFD1721222.1"/>
    </source>
</evidence>
<dbReference type="Pfam" id="PF13396">
    <property type="entry name" value="PLDc_N"/>
    <property type="match status" value="1"/>
</dbReference>
<evidence type="ECO:0000259" key="8">
    <source>
        <dbReference type="Pfam" id="PF13396"/>
    </source>
</evidence>
<protein>
    <submittedName>
        <fullName evidence="9">PLDc N-terminal domain-containing protein</fullName>
    </submittedName>
</protein>
<keyword evidence="6" id="KW-0175">Coiled coil</keyword>
<evidence type="ECO:0000313" key="10">
    <source>
        <dbReference type="Proteomes" id="UP001597347"/>
    </source>
</evidence>
<dbReference type="Proteomes" id="UP001597347">
    <property type="component" value="Unassembled WGS sequence"/>
</dbReference>
<keyword evidence="4 7" id="KW-1133">Transmembrane helix</keyword>
<accession>A0ABW4LDP6</accession>
<feature type="domain" description="Cardiolipin synthase N-terminal" evidence="8">
    <location>
        <begin position="14"/>
        <end position="59"/>
    </location>
</feature>
<gene>
    <name evidence="9" type="ORF">ACFSBI_06630</name>
</gene>
<comment type="caution">
    <text evidence="9">The sequence shown here is derived from an EMBL/GenBank/DDBJ whole genome shotgun (WGS) entry which is preliminary data.</text>
</comment>
<evidence type="ECO:0000256" key="5">
    <source>
        <dbReference type="ARBA" id="ARBA00023136"/>
    </source>
</evidence>
<feature type="transmembrane region" description="Helical" evidence="7">
    <location>
        <begin position="37"/>
        <end position="57"/>
    </location>
</feature>
<comment type="subcellular location">
    <subcellularLocation>
        <location evidence="1">Cell membrane</location>
        <topology evidence="1">Multi-pass membrane protein</topology>
    </subcellularLocation>
</comment>
<evidence type="ECO:0000256" key="1">
    <source>
        <dbReference type="ARBA" id="ARBA00004651"/>
    </source>
</evidence>
<evidence type="ECO:0000256" key="4">
    <source>
        <dbReference type="ARBA" id="ARBA00022989"/>
    </source>
</evidence>
<keyword evidence="10" id="KW-1185">Reference proteome</keyword>
<evidence type="ECO:0000256" key="7">
    <source>
        <dbReference type="SAM" id="Phobius"/>
    </source>
</evidence>
<keyword evidence="5 7" id="KW-0472">Membrane</keyword>
<sequence length="111" mass="12294">MARVELVLGIVVLLLWVYALVSLVLTPEHEVRGVPKWAWLVLIVLLPLLGAVLWIGVGRSRGAGIPRLRSAAPPPVGPRTYQAMTADERIRRLEEDLARLEQEGREGEARA</sequence>
<organism evidence="9 10">
    <name type="scientific">Amnibacterium endophyticum</name>
    <dbReference type="NCBI Taxonomy" id="2109337"/>
    <lineage>
        <taxon>Bacteria</taxon>
        <taxon>Bacillati</taxon>
        <taxon>Actinomycetota</taxon>
        <taxon>Actinomycetes</taxon>
        <taxon>Micrococcales</taxon>
        <taxon>Microbacteriaceae</taxon>
        <taxon>Amnibacterium</taxon>
    </lineage>
</organism>
<evidence type="ECO:0000256" key="3">
    <source>
        <dbReference type="ARBA" id="ARBA00022692"/>
    </source>
</evidence>
<name>A0ABW4LDP6_9MICO</name>